<dbReference type="Gene3D" id="3.30.70.860">
    <property type="match status" value="1"/>
</dbReference>
<evidence type="ECO:0000256" key="2">
    <source>
        <dbReference type="ARBA" id="ARBA00093450"/>
    </source>
</evidence>
<dbReference type="InterPro" id="IPR035570">
    <property type="entry name" value="UPF0234_N"/>
</dbReference>
<dbReference type="InterPro" id="IPR007551">
    <property type="entry name" value="YajQ/Smlt4090-like"/>
</dbReference>
<dbReference type="SUPFAM" id="SSF89963">
    <property type="entry name" value="YajQ-like"/>
    <property type="match status" value="2"/>
</dbReference>
<proteinExistence type="inferred from homology"/>
<dbReference type="Proteomes" id="UP000184536">
    <property type="component" value="Unassembled WGS sequence"/>
</dbReference>
<reference evidence="5" key="1">
    <citation type="submission" date="2016-11" db="EMBL/GenBank/DDBJ databases">
        <authorList>
            <person name="Varghese N."/>
            <person name="Submissions S."/>
        </authorList>
    </citation>
    <scope>NUCLEOTIDE SEQUENCE [LARGE SCALE GENOMIC DNA]</scope>
    <source>
        <strain evidence="5">DSM 17957</strain>
    </source>
</reference>
<dbReference type="STRING" id="1121919.SAMN02745975_01845"/>
<dbReference type="EMBL" id="FQZV01000021">
    <property type="protein sequence ID" value="SHJ33532.1"/>
    <property type="molecule type" value="Genomic_DNA"/>
</dbReference>
<evidence type="ECO:0000256" key="3">
    <source>
        <dbReference type="HAMAP-Rule" id="MF_00632"/>
    </source>
</evidence>
<dbReference type="OrthoDB" id="9801447at2"/>
<gene>
    <name evidence="4" type="ORF">SAMN02745975_01845</name>
</gene>
<protein>
    <recommendedName>
        <fullName evidence="3">Nucleotide-binding protein SAMN02745975_01845</fullName>
    </recommendedName>
</protein>
<evidence type="ECO:0000313" key="4">
    <source>
        <dbReference type="EMBL" id="SHJ33532.1"/>
    </source>
</evidence>
<dbReference type="Gene3D" id="3.30.70.990">
    <property type="entry name" value="YajQ-like, domain 2"/>
    <property type="match status" value="1"/>
</dbReference>
<evidence type="ECO:0000313" key="5">
    <source>
        <dbReference type="Proteomes" id="UP000184536"/>
    </source>
</evidence>
<dbReference type="PANTHER" id="PTHR30476:SF0">
    <property type="entry name" value="UPF0234 PROTEIN YAJQ"/>
    <property type="match status" value="1"/>
</dbReference>
<comment type="similarity">
    <text evidence="2 3">Belongs to the YajQ family.</text>
</comment>
<dbReference type="PANTHER" id="PTHR30476">
    <property type="entry name" value="UPF0234 PROTEIN YAJQ"/>
    <property type="match status" value="1"/>
</dbReference>
<keyword evidence="1 3" id="KW-0547">Nucleotide-binding</keyword>
<dbReference type="CDD" id="cd11740">
    <property type="entry name" value="YajQ_like"/>
    <property type="match status" value="1"/>
</dbReference>
<name>A0A1M6IGG9_9FIRM</name>
<dbReference type="AlphaFoldDB" id="A0A1M6IGG9"/>
<dbReference type="HAMAP" id="MF_00632">
    <property type="entry name" value="UPF0234"/>
    <property type="match status" value="1"/>
</dbReference>
<accession>A0A1M6IGG9</accession>
<dbReference type="NCBIfam" id="NF003819">
    <property type="entry name" value="PRK05412.1"/>
    <property type="match status" value="1"/>
</dbReference>
<dbReference type="GO" id="GO:0000166">
    <property type="term" value="F:nucleotide binding"/>
    <property type="evidence" value="ECO:0007669"/>
    <property type="project" value="UniProtKB-UniRule"/>
</dbReference>
<dbReference type="InterPro" id="IPR036183">
    <property type="entry name" value="YajQ-like_sf"/>
</dbReference>
<organism evidence="4 5">
    <name type="scientific">Geosporobacter subterraneus DSM 17957</name>
    <dbReference type="NCBI Taxonomy" id="1121919"/>
    <lineage>
        <taxon>Bacteria</taxon>
        <taxon>Bacillati</taxon>
        <taxon>Bacillota</taxon>
        <taxon>Clostridia</taxon>
        <taxon>Peptostreptococcales</taxon>
        <taxon>Thermotaleaceae</taxon>
        <taxon>Geosporobacter</taxon>
    </lineage>
</organism>
<dbReference type="Pfam" id="PF04461">
    <property type="entry name" value="YajQ"/>
    <property type="match status" value="1"/>
</dbReference>
<comment type="function">
    <text evidence="3">Nucleotide-binding protein.</text>
</comment>
<dbReference type="RefSeq" id="WP_110940997.1">
    <property type="nucleotide sequence ID" value="NZ_FQZV01000021.1"/>
</dbReference>
<sequence>MASSCSFDVVSEVNFQEVDNAVNQAKKELAQRYDFKGSKATIDLDKEEIKITAEDDFRIKNIVDILQTKLVKRNVPLKSLDYGKIEPAGGSMARQIIKIQRGISKEKGKEIVAAIKNSKLKVQAQIMDDQVRVTGKDKDVLQEVIQMLKLKDFGVELQFTNYRS</sequence>
<evidence type="ECO:0000256" key="1">
    <source>
        <dbReference type="ARBA" id="ARBA00022741"/>
    </source>
</evidence>
<keyword evidence="5" id="KW-1185">Reference proteome</keyword>
<dbReference type="InterPro" id="IPR035571">
    <property type="entry name" value="UPF0234-like_C"/>
</dbReference>
<dbReference type="GO" id="GO:0005829">
    <property type="term" value="C:cytosol"/>
    <property type="evidence" value="ECO:0007669"/>
    <property type="project" value="TreeGrafter"/>
</dbReference>